<dbReference type="EMBL" id="CAUOFW020006569">
    <property type="protein sequence ID" value="CAK9175228.1"/>
    <property type="molecule type" value="Genomic_DNA"/>
</dbReference>
<accession>A0ABC8U290</accession>
<proteinExistence type="predicted"/>
<reference evidence="2 3" key="1">
    <citation type="submission" date="2024-02" db="EMBL/GenBank/DDBJ databases">
        <authorList>
            <person name="Vignale AGUSTIN F."/>
            <person name="Sosa J E."/>
            <person name="Modenutti C."/>
        </authorList>
    </citation>
    <scope>NUCLEOTIDE SEQUENCE [LARGE SCALE GENOMIC DNA]</scope>
</reference>
<feature type="region of interest" description="Disordered" evidence="1">
    <location>
        <begin position="101"/>
        <end position="126"/>
    </location>
</feature>
<sequence length="177" mass="19166">MVMVVEISQNGASGDGFQMKFCGGGFQLVVEGISDGGDFALDWWSWMQILLDVGWLQNQACILLSESMPSASFITKLVLFTSNGGAKAITIKENKVYTKQMVEDKGDEEEEEEEEEEVGGEEEEPCEVHAKKKMYLVGGSGEQVSSAGGGGGWVARPCCQVEKCTIDLNDETLPPTP</sequence>
<keyword evidence="3" id="KW-1185">Reference proteome</keyword>
<name>A0ABC8U290_9AQUA</name>
<evidence type="ECO:0000313" key="2">
    <source>
        <dbReference type="EMBL" id="CAK9175228.1"/>
    </source>
</evidence>
<dbReference type="Proteomes" id="UP001642360">
    <property type="component" value="Unassembled WGS sequence"/>
</dbReference>
<feature type="compositionally biased region" description="Acidic residues" evidence="1">
    <location>
        <begin position="105"/>
        <end position="125"/>
    </location>
</feature>
<evidence type="ECO:0000313" key="3">
    <source>
        <dbReference type="Proteomes" id="UP001642360"/>
    </source>
</evidence>
<protein>
    <submittedName>
        <fullName evidence="2">Uncharacterized protein</fullName>
    </submittedName>
</protein>
<gene>
    <name evidence="2" type="ORF">ILEXP_LOCUS45029</name>
</gene>
<evidence type="ECO:0000256" key="1">
    <source>
        <dbReference type="SAM" id="MobiDB-lite"/>
    </source>
</evidence>
<comment type="caution">
    <text evidence="2">The sequence shown here is derived from an EMBL/GenBank/DDBJ whole genome shotgun (WGS) entry which is preliminary data.</text>
</comment>
<dbReference type="AlphaFoldDB" id="A0ABC8U290"/>
<organism evidence="2 3">
    <name type="scientific">Ilex paraguariensis</name>
    <name type="common">yerba mate</name>
    <dbReference type="NCBI Taxonomy" id="185542"/>
    <lineage>
        <taxon>Eukaryota</taxon>
        <taxon>Viridiplantae</taxon>
        <taxon>Streptophyta</taxon>
        <taxon>Embryophyta</taxon>
        <taxon>Tracheophyta</taxon>
        <taxon>Spermatophyta</taxon>
        <taxon>Magnoliopsida</taxon>
        <taxon>eudicotyledons</taxon>
        <taxon>Gunneridae</taxon>
        <taxon>Pentapetalae</taxon>
        <taxon>asterids</taxon>
        <taxon>campanulids</taxon>
        <taxon>Aquifoliales</taxon>
        <taxon>Aquifoliaceae</taxon>
        <taxon>Ilex</taxon>
    </lineage>
</organism>